<dbReference type="AlphaFoldDB" id="A0A9J6A4U1"/>
<sequence>MIISEDIGQQPEIRKSEIPSFYVNKKIIGISTIIQELANNYLNGNVIWSYYARDYPKMDFIITQARRTTYDTSIKRMIYFSRIINQILKANWS</sequence>
<gene>
    <name evidence="1" type="ORF">H5410_004864</name>
</gene>
<evidence type="ECO:0000313" key="1">
    <source>
        <dbReference type="EMBL" id="KAG5619646.1"/>
    </source>
</evidence>
<protein>
    <submittedName>
        <fullName evidence="1">Uncharacterized protein</fullName>
    </submittedName>
</protein>
<dbReference type="EMBL" id="JACXVP010000002">
    <property type="protein sequence ID" value="KAG5619646.1"/>
    <property type="molecule type" value="Genomic_DNA"/>
</dbReference>
<comment type="caution">
    <text evidence="1">The sequence shown here is derived from an EMBL/GenBank/DDBJ whole genome shotgun (WGS) entry which is preliminary data.</text>
</comment>
<keyword evidence="2" id="KW-1185">Reference proteome</keyword>
<organism evidence="1 2">
    <name type="scientific">Solanum commersonii</name>
    <name type="common">Commerson's wild potato</name>
    <name type="synonym">Commerson's nightshade</name>
    <dbReference type="NCBI Taxonomy" id="4109"/>
    <lineage>
        <taxon>Eukaryota</taxon>
        <taxon>Viridiplantae</taxon>
        <taxon>Streptophyta</taxon>
        <taxon>Embryophyta</taxon>
        <taxon>Tracheophyta</taxon>
        <taxon>Spermatophyta</taxon>
        <taxon>Magnoliopsida</taxon>
        <taxon>eudicotyledons</taxon>
        <taxon>Gunneridae</taxon>
        <taxon>Pentapetalae</taxon>
        <taxon>asterids</taxon>
        <taxon>lamiids</taxon>
        <taxon>Solanales</taxon>
        <taxon>Solanaceae</taxon>
        <taxon>Solanoideae</taxon>
        <taxon>Solaneae</taxon>
        <taxon>Solanum</taxon>
    </lineage>
</organism>
<accession>A0A9J6A4U1</accession>
<proteinExistence type="predicted"/>
<dbReference type="Proteomes" id="UP000824120">
    <property type="component" value="Chromosome 2"/>
</dbReference>
<name>A0A9J6A4U1_SOLCO</name>
<evidence type="ECO:0000313" key="2">
    <source>
        <dbReference type="Proteomes" id="UP000824120"/>
    </source>
</evidence>
<reference evidence="1 2" key="1">
    <citation type="submission" date="2020-09" db="EMBL/GenBank/DDBJ databases">
        <title>De no assembly of potato wild relative species, Solanum commersonii.</title>
        <authorList>
            <person name="Cho K."/>
        </authorList>
    </citation>
    <scope>NUCLEOTIDE SEQUENCE [LARGE SCALE GENOMIC DNA]</scope>
    <source>
        <strain evidence="1">LZ3.2</strain>
        <tissue evidence="1">Leaf</tissue>
    </source>
</reference>